<accession>A0ABQ9CQ28</accession>
<keyword evidence="2" id="KW-1185">Reference proteome</keyword>
<dbReference type="EMBL" id="WHWB01034807">
    <property type="protein sequence ID" value="KAJ7403773.1"/>
    <property type="molecule type" value="Genomic_DNA"/>
</dbReference>
<evidence type="ECO:0000313" key="1">
    <source>
        <dbReference type="EMBL" id="KAJ7403773.1"/>
    </source>
</evidence>
<reference evidence="1" key="1">
    <citation type="submission" date="2019-10" db="EMBL/GenBank/DDBJ databases">
        <authorList>
            <person name="Soares A.E.R."/>
            <person name="Aleixo A."/>
            <person name="Schneider P."/>
            <person name="Miyaki C.Y."/>
            <person name="Schneider M.P."/>
            <person name="Mello C."/>
            <person name="Vasconcelos A.T.R."/>
        </authorList>
    </citation>
    <scope>NUCLEOTIDE SEQUENCE</scope>
    <source>
        <tissue evidence="1">Muscle</tissue>
    </source>
</reference>
<sequence length="253" mass="28408">MILVILNQSLVMPDYKSSCLLYIIDGGNHTYCFGVASYSEPGTVLCSWLLKQDCTGLTGEILICPAKAPICDVEHYLFQYSYISDAYEASGSSIAVDTILTKGVFSHADSQLLSEKLACVQWLGSHDRAFILSLMLNENEKRESEIKKSGVFLKKENKQKTMKLSPVFAGRKNKRITRTVREAETIRTRTKVIYFSLLTDEEDCRHGPETQMVIGMKNMRCCPSLKSKALEEAVVIYCINHCAEGEKSQDSFD</sequence>
<comment type="caution">
    <text evidence="1">The sequence shown here is derived from an EMBL/GenBank/DDBJ whole genome shotgun (WGS) entry which is preliminary data.</text>
</comment>
<evidence type="ECO:0000313" key="2">
    <source>
        <dbReference type="Proteomes" id="UP001145742"/>
    </source>
</evidence>
<protein>
    <submittedName>
        <fullName evidence="1">Uncharacterized protein</fullName>
    </submittedName>
</protein>
<name>A0ABQ9CQ28_9PASS</name>
<organism evidence="1 2">
    <name type="scientific">Willisornis vidua</name>
    <name type="common">Xingu scale-backed antbird</name>
    <dbReference type="NCBI Taxonomy" id="1566151"/>
    <lineage>
        <taxon>Eukaryota</taxon>
        <taxon>Metazoa</taxon>
        <taxon>Chordata</taxon>
        <taxon>Craniata</taxon>
        <taxon>Vertebrata</taxon>
        <taxon>Euteleostomi</taxon>
        <taxon>Archelosauria</taxon>
        <taxon>Archosauria</taxon>
        <taxon>Dinosauria</taxon>
        <taxon>Saurischia</taxon>
        <taxon>Theropoda</taxon>
        <taxon>Coelurosauria</taxon>
        <taxon>Aves</taxon>
        <taxon>Neognathae</taxon>
        <taxon>Neoaves</taxon>
        <taxon>Telluraves</taxon>
        <taxon>Australaves</taxon>
        <taxon>Passeriformes</taxon>
        <taxon>Thamnophilidae</taxon>
        <taxon>Willisornis</taxon>
    </lineage>
</organism>
<proteinExistence type="predicted"/>
<gene>
    <name evidence="1" type="ORF">WISP_149184</name>
</gene>
<dbReference type="Proteomes" id="UP001145742">
    <property type="component" value="Unassembled WGS sequence"/>
</dbReference>